<feature type="domain" description="NADH:ubiquinone oxidoreductase intermediate-associated protein 30" evidence="2">
    <location>
        <begin position="470"/>
        <end position="581"/>
    </location>
</feature>
<evidence type="ECO:0000259" key="2">
    <source>
        <dbReference type="Pfam" id="PF08547"/>
    </source>
</evidence>
<dbReference type="Pfam" id="PF01979">
    <property type="entry name" value="Amidohydro_1"/>
    <property type="match status" value="1"/>
</dbReference>
<dbReference type="InterPro" id="IPR051781">
    <property type="entry name" value="Metallo-dep_Hydrolase"/>
</dbReference>
<dbReference type="PANTHER" id="PTHR43135">
    <property type="entry name" value="ALPHA-D-RIBOSE 1-METHYLPHOSPHONATE 5-TRIPHOSPHATE DIPHOSPHATASE"/>
    <property type="match status" value="1"/>
</dbReference>
<dbReference type="PANTHER" id="PTHR43135:SF3">
    <property type="entry name" value="ALPHA-D-RIBOSE 1-METHYLPHOSPHONATE 5-TRIPHOSPHATE DIPHOSPHATASE"/>
    <property type="match status" value="1"/>
</dbReference>
<comment type="caution">
    <text evidence="3">The sequence shown here is derived from an EMBL/GenBank/DDBJ whole genome shotgun (WGS) entry which is preliminary data.</text>
</comment>
<dbReference type="RefSeq" id="WP_212676543.1">
    <property type="nucleotide sequence ID" value="NZ_JAGSPJ010000007.1"/>
</dbReference>
<dbReference type="GO" id="GO:0016810">
    <property type="term" value="F:hydrolase activity, acting on carbon-nitrogen (but not peptide) bonds"/>
    <property type="evidence" value="ECO:0007669"/>
    <property type="project" value="InterPro"/>
</dbReference>
<evidence type="ECO:0000259" key="1">
    <source>
        <dbReference type="Pfam" id="PF01979"/>
    </source>
</evidence>
<reference evidence="3" key="1">
    <citation type="submission" date="2021-04" db="EMBL/GenBank/DDBJ databases">
        <title>novel species isolated from subtropical streams in China.</title>
        <authorList>
            <person name="Lu H."/>
        </authorList>
    </citation>
    <scope>NUCLEOTIDE SEQUENCE</scope>
    <source>
        <strain evidence="3">FT137W</strain>
    </source>
</reference>
<proteinExistence type="predicted"/>
<dbReference type="Gene3D" id="1.20.58.520">
    <property type="entry name" value="Amidohydrolase"/>
    <property type="match status" value="1"/>
</dbReference>
<dbReference type="Proteomes" id="UP000678545">
    <property type="component" value="Unassembled WGS sequence"/>
</dbReference>
<dbReference type="Gene3D" id="2.30.40.10">
    <property type="entry name" value="Urease, subunit C, domain 1"/>
    <property type="match status" value="1"/>
</dbReference>
<dbReference type="Gene3D" id="3.30.110.90">
    <property type="entry name" value="Amidohydrolase"/>
    <property type="match status" value="1"/>
</dbReference>
<dbReference type="InterPro" id="IPR006680">
    <property type="entry name" value="Amidohydro-rel"/>
</dbReference>
<gene>
    <name evidence="3" type="ORF">KDM90_15475</name>
</gene>
<dbReference type="Gene3D" id="2.60.120.430">
    <property type="entry name" value="Galactose-binding lectin"/>
    <property type="match status" value="1"/>
</dbReference>
<dbReference type="Gene3D" id="3.40.50.10910">
    <property type="entry name" value="Amidohydrolase"/>
    <property type="match status" value="1"/>
</dbReference>
<protein>
    <submittedName>
        <fullName evidence="3">CIA30 family protein</fullName>
    </submittedName>
</protein>
<dbReference type="SUPFAM" id="SSF49785">
    <property type="entry name" value="Galactose-binding domain-like"/>
    <property type="match status" value="1"/>
</dbReference>
<name>A0A941E327_9BURK</name>
<dbReference type="AlphaFoldDB" id="A0A941E327"/>
<evidence type="ECO:0000313" key="4">
    <source>
        <dbReference type="Proteomes" id="UP000678545"/>
    </source>
</evidence>
<accession>A0A941E327</accession>
<dbReference type="SUPFAM" id="SSF51556">
    <property type="entry name" value="Metallo-dependent hydrolases"/>
    <property type="match status" value="1"/>
</dbReference>
<sequence length="614" mass="66471">MRFKSAIQRSLGTLQSALLVTSAVLSGSCDATTLIQNVRLFDGEKMQTPRQVLIDQGKIIDTHFKGKITSAMQLVDGRGRTLLPGLIDTHVHAFQDQDLPLLFGVTTQIDMFSSVQAMRDMHKTREQATGRTTADIFSAGILATAPKGHGTEYGIEIDTITRPEQAAAWVDRRLAEGSHFIKIVMEHGAIGMPFNSLDLRTVEALIEASHARGKLAVVHISTYDDAKAALAAGADGLVHLFNGANLKATQVEELVRLAKKRSAFIIPSFSVLESMAGIRAEDILNDQSILSLLSKNQRMPLKVSYGSTPHPDSLNAPRQVTAALYKAKVPVLAGTDAGNRGTQYGVSLHHEMAALVDAGLPPIAALRAATSAAAKAFQLNDRGHIKNGYKADLLLVDGDPSEDIRSTRRIINVWKNGESVASLRHQKRVLVSDEQNKMTSAIDLPKHGRISLFSQEEGAKAFASPFGIGWMPSNDATMGGHSTVALRFGESEPDGQASMQINASIQPGFAFPWAGVVFFPAQQAMQPADLSNANTLKFKVKGDGKIYNVGFTMQGSFIPLNINFKASPNWQEISIPFSRFKGLDPSIITMLSFNAGPTTGEYQFLLADVRLTKE</sequence>
<dbReference type="InterPro" id="IPR008979">
    <property type="entry name" value="Galactose-bd-like_sf"/>
</dbReference>
<dbReference type="EMBL" id="JAGSPJ010000007">
    <property type="protein sequence ID" value="MBR7801410.1"/>
    <property type="molecule type" value="Genomic_DNA"/>
</dbReference>
<keyword evidence="4" id="KW-1185">Reference proteome</keyword>
<dbReference type="InterPro" id="IPR013857">
    <property type="entry name" value="NADH-UbQ_OxRdtase-assoc_prot30"/>
</dbReference>
<dbReference type="SUPFAM" id="SSF51338">
    <property type="entry name" value="Composite domain of metallo-dependent hydrolases"/>
    <property type="match status" value="1"/>
</dbReference>
<dbReference type="Pfam" id="PF08547">
    <property type="entry name" value="CIA30"/>
    <property type="match status" value="1"/>
</dbReference>
<dbReference type="InterPro" id="IPR011059">
    <property type="entry name" value="Metal-dep_hydrolase_composite"/>
</dbReference>
<organism evidence="3 4">
    <name type="scientific">Undibacterium fentianense</name>
    <dbReference type="NCBI Taxonomy" id="2828728"/>
    <lineage>
        <taxon>Bacteria</taxon>
        <taxon>Pseudomonadati</taxon>
        <taxon>Pseudomonadota</taxon>
        <taxon>Betaproteobacteria</taxon>
        <taxon>Burkholderiales</taxon>
        <taxon>Oxalobacteraceae</taxon>
        <taxon>Undibacterium</taxon>
    </lineage>
</organism>
<dbReference type="InterPro" id="IPR032466">
    <property type="entry name" value="Metal_Hydrolase"/>
</dbReference>
<feature type="domain" description="Amidohydrolase-related" evidence="1">
    <location>
        <begin position="81"/>
        <end position="420"/>
    </location>
</feature>
<dbReference type="PROSITE" id="PS51257">
    <property type="entry name" value="PROKAR_LIPOPROTEIN"/>
    <property type="match status" value="1"/>
</dbReference>
<evidence type="ECO:0000313" key="3">
    <source>
        <dbReference type="EMBL" id="MBR7801410.1"/>
    </source>
</evidence>